<accession>A0A844XNI9</accession>
<name>A0A844XNI9_9SPHN</name>
<sequence length="118" mass="13280">MLFFAAALAVCSTGPRDHCVHDGDTAWFEGEKIRIADIDTPELNGACAYERALAIRSRDRLMQLLNADAFEITRNGKDRYGRTLATLHRSGRSIGTQLVKEGLARTWSGRREPWCRND</sequence>
<reference evidence="2 3" key="1">
    <citation type="submission" date="2019-12" db="EMBL/GenBank/DDBJ databases">
        <title>Genomic-based taxomic classification of the family Erythrobacteraceae.</title>
        <authorList>
            <person name="Xu L."/>
        </authorList>
    </citation>
    <scope>NUCLEOTIDE SEQUENCE [LARGE SCALE GENOMIC DNA]</scope>
    <source>
        <strain evidence="2 3">DSM 17792</strain>
    </source>
</reference>
<organism evidence="2 3">
    <name type="scientific">Qipengyuania vulgaris</name>
    <dbReference type="NCBI Taxonomy" id="291985"/>
    <lineage>
        <taxon>Bacteria</taxon>
        <taxon>Pseudomonadati</taxon>
        <taxon>Pseudomonadota</taxon>
        <taxon>Alphaproteobacteria</taxon>
        <taxon>Sphingomonadales</taxon>
        <taxon>Erythrobacteraceae</taxon>
        <taxon>Qipengyuania</taxon>
    </lineage>
</organism>
<evidence type="ECO:0000313" key="2">
    <source>
        <dbReference type="EMBL" id="MXO47551.1"/>
    </source>
</evidence>
<keyword evidence="3" id="KW-1185">Reference proteome</keyword>
<dbReference type="InterPro" id="IPR035437">
    <property type="entry name" value="SNase_OB-fold_sf"/>
</dbReference>
<dbReference type="AlphaFoldDB" id="A0A844XNI9"/>
<dbReference type="Pfam" id="PF00565">
    <property type="entry name" value="SNase"/>
    <property type="match status" value="1"/>
</dbReference>
<dbReference type="OrthoDB" id="7469880at2"/>
<dbReference type="EMBL" id="WTYC01000002">
    <property type="protein sequence ID" value="MXO47551.1"/>
    <property type="molecule type" value="Genomic_DNA"/>
</dbReference>
<dbReference type="Proteomes" id="UP000448199">
    <property type="component" value="Unassembled WGS sequence"/>
</dbReference>
<dbReference type="PROSITE" id="PS50830">
    <property type="entry name" value="TNASE_3"/>
    <property type="match status" value="1"/>
</dbReference>
<evidence type="ECO:0000259" key="1">
    <source>
        <dbReference type="PROSITE" id="PS50830"/>
    </source>
</evidence>
<feature type="domain" description="TNase-like" evidence="1">
    <location>
        <begin position="20"/>
        <end position="118"/>
    </location>
</feature>
<gene>
    <name evidence="2" type="ORF">GRI69_04675</name>
</gene>
<evidence type="ECO:0000313" key="3">
    <source>
        <dbReference type="Proteomes" id="UP000448199"/>
    </source>
</evidence>
<comment type="caution">
    <text evidence="2">The sequence shown here is derived from an EMBL/GenBank/DDBJ whole genome shotgun (WGS) entry which is preliminary data.</text>
</comment>
<protein>
    <submittedName>
        <fullName evidence="2">Thermonuclease family protein</fullName>
    </submittedName>
</protein>
<dbReference type="RefSeq" id="WP_160727115.1">
    <property type="nucleotide sequence ID" value="NZ_WTYC01000002.1"/>
</dbReference>
<dbReference type="InterPro" id="IPR016071">
    <property type="entry name" value="Staphylococal_nuclease_OB-fold"/>
</dbReference>
<dbReference type="SUPFAM" id="SSF50199">
    <property type="entry name" value="Staphylococcal nuclease"/>
    <property type="match status" value="1"/>
</dbReference>
<proteinExistence type="predicted"/>
<dbReference type="Gene3D" id="2.40.50.90">
    <property type="match status" value="1"/>
</dbReference>